<gene>
    <name evidence="2" type="ORF">ACFP3T_05795</name>
</gene>
<keyword evidence="1" id="KW-0812">Transmembrane</keyword>
<keyword evidence="3" id="KW-1185">Reference proteome</keyword>
<comment type="caution">
    <text evidence="2">The sequence shown here is derived from an EMBL/GenBank/DDBJ whole genome shotgun (WGS) entry which is preliminary data.</text>
</comment>
<evidence type="ECO:0000313" key="3">
    <source>
        <dbReference type="Proteomes" id="UP001596253"/>
    </source>
</evidence>
<dbReference type="EMBL" id="JBHSSD010000026">
    <property type="protein sequence ID" value="MFC6164181.1"/>
    <property type="molecule type" value="Genomic_DNA"/>
</dbReference>
<protein>
    <submittedName>
        <fullName evidence="2">Uncharacterized protein</fullName>
    </submittedName>
</protein>
<reference evidence="3" key="1">
    <citation type="journal article" date="2019" name="Int. J. Syst. Evol. Microbiol.">
        <title>The Global Catalogue of Microorganisms (GCM) 10K type strain sequencing project: providing services to taxonomists for standard genome sequencing and annotation.</title>
        <authorList>
            <consortium name="The Broad Institute Genomics Platform"/>
            <consortium name="The Broad Institute Genome Sequencing Center for Infectious Disease"/>
            <person name="Wu L."/>
            <person name="Ma J."/>
        </authorList>
    </citation>
    <scope>NUCLEOTIDE SEQUENCE [LARGE SCALE GENOMIC DNA]</scope>
    <source>
        <strain evidence="3">CCM 8932</strain>
    </source>
</reference>
<dbReference type="Proteomes" id="UP001596253">
    <property type="component" value="Unassembled WGS sequence"/>
</dbReference>
<proteinExistence type="predicted"/>
<evidence type="ECO:0000256" key="1">
    <source>
        <dbReference type="SAM" id="Phobius"/>
    </source>
</evidence>
<feature type="transmembrane region" description="Helical" evidence="1">
    <location>
        <begin position="23"/>
        <end position="42"/>
    </location>
</feature>
<organism evidence="2 3">
    <name type="scientific">Lactiplantibacillus dongliensis</name>
    <dbReference type="NCBI Taxonomy" id="2559919"/>
    <lineage>
        <taxon>Bacteria</taxon>
        <taxon>Bacillati</taxon>
        <taxon>Bacillota</taxon>
        <taxon>Bacilli</taxon>
        <taxon>Lactobacillales</taxon>
        <taxon>Lactobacillaceae</taxon>
        <taxon>Lactiplantibacillus</taxon>
    </lineage>
</organism>
<keyword evidence="1" id="KW-0472">Membrane</keyword>
<name>A0ABW1R654_9LACO</name>
<sequence>MLAMLGIHGLGPIRMFHLTERVAGSRGAIGILLIIILLYIAYRHYRRQQK</sequence>
<evidence type="ECO:0000313" key="2">
    <source>
        <dbReference type="EMBL" id="MFC6164181.1"/>
    </source>
</evidence>
<accession>A0ABW1R654</accession>
<dbReference type="RefSeq" id="WP_171001063.1">
    <property type="nucleotide sequence ID" value="NZ_BJDK01000019.1"/>
</dbReference>
<keyword evidence="1" id="KW-1133">Transmembrane helix</keyword>